<evidence type="ECO:0000313" key="7">
    <source>
        <dbReference type="EMBL" id="MBK0392132.1"/>
    </source>
</evidence>
<dbReference type="InterPro" id="IPR005119">
    <property type="entry name" value="LysR_subst-bd"/>
</dbReference>
<dbReference type="RefSeq" id="WP_200787082.1">
    <property type="nucleotide sequence ID" value="NZ_JAEDAO010000001.1"/>
</dbReference>
<evidence type="ECO:0000313" key="8">
    <source>
        <dbReference type="Proteomes" id="UP000617041"/>
    </source>
</evidence>
<dbReference type="PROSITE" id="PS50931">
    <property type="entry name" value="HTH_LYSR"/>
    <property type="match status" value="1"/>
</dbReference>
<protein>
    <submittedName>
        <fullName evidence="7">LysR family transcriptional regulator</fullName>
    </submittedName>
</protein>
<comment type="similarity">
    <text evidence="1">Belongs to the LysR transcriptional regulatory family.</text>
</comment>
<keyword evidence="5" id="KW-0804">Transcription</keyword>
<organism evidence="7 8">
    <name type="scientific">Ramlibacter algicola</name>
    <dbReference type="NCBI Taxonomy" id="2795217"/>
    <lineage>
        <taxon>Bacteria</taxon>
        <taxon>Pseudomonadati</taxon>
        <taxon>Pseudomonadota</taxon>
        <taxon>Betaproteobacteria</taxon>
        <taxon>Burkholderiales</taxon>
        <taxon>Comamonadaceae</taxon>
        <taxon>Ramlibacter</taxon>
    </lineage>
</organism>
<dbReference type="GO" id="GO:0003700">
    <property type="term" value="F:DNA-binding transcription factor activity"/>
    <property type="evidence" value="ECO:0007669"/>
    <property type="project" value="InterPro"/>
</dbReference>
<dbReference type="FunFam" id="1.10.10.10:FF:000001">
    <property type="entry name" value="LysR family transcriptional regulator"/>
    <property type="match status" value="1"/>
</dbReference>
<dbReference type="InterPro" id="IPR036390">
    <property type="entry name" value="WH_DNA-bd_sf"/>
</dbReference>
<keyword evidence="8" id="KW-1185">Reference proteome</keyword>
<evidence type="ECO:0000256" key="1">
    <source>
        <dbReference type="ARBA" id="ARBA00009437"/>
    </source>
</evidence>
<evidence type="ECO:0000256" key="2">
    <source>
        <dbReference type="ARBA" id="ARBA00023015"/>
    </source>
</evidence>
<dbReference type="Pfam" id="PF00126">
    <property type="entry name" value="HTH_1"/>
    <property type="match status" value="1"/>
</dbReference>
<dbReference type="Proteomes" id="UP000617041">
    <property type="component" value="Unassembled WGS sequence"/>
</dbReference>
<dbReference type="PANTHER" id="PTHR30293">
    <property type="entry name" value="TRANSCRIPTIONAL REGULATORY PROTEIN NAC-RELATED"/>
    <property type="match status" value="1"/>
</dbReference>
<proteinExistence type="inferred from homology"/>
<evidence type="ECO:0000256" key="3">
    <source>
        <dbReference type="ARBA" id="ARBA00023125"/>
    </source>
</evidence>
<evidence type="ECO:0000259" key="6">
    <source>
        <dbReference type="PROSITE" id="PS50931"/>
    </source>
</evidence>
<dbReference type="Pfam" id="PF03466">
    <property type="entry name" value="LysR_substrate"/>
    <property type="match status" value="1"/>
</dbReference>
<dbReference type="PRINTS" id="PR00039">
    <property type="entry name" value="HTHLYSR"/>
</dbReference>
<keyword evidence="4" id="KW-0010">Activator</keyword>
<dbReference type="Gene3D" id="1.10.10.10">
    <property type="entry name" value="Winged helix-like DNA-binding domain superfamily/Winged helix DNA-binding domain"/>
    <property type="match status" value="1"/>
</dbReference>
<dbReference type="PANTHER" id="PTHR30293:SF0">
    <property type="entry name" value="NITROGEN ASSIMILATION REGULATORY PROTEIN NAC"/>
    <property type="match status" value="1"/>
</dbReference>
<dbReference type="InterPro" id="IPR036388">
    <property type="entry name" value="WH-like_DNA-bd_sf"/>
</dbReference>
<feature type="domain" description="HTH lysR-type" evidence="6">
    <location>
        <begin position="1"/>
        <end position="58"/>
    </location>
</feature>
<keyword evidence="2" id="KW-0805">Transcription regulation</keyword>
<dbReference type="InterPro" id="IPR000847">
    <property type="entry name" value="LysR_HTH_N"/>
</dbReference>
<dbReference type="GO" id="GO:2000142">
    <property type="term" value="P:regulation of DNA-templated transcription initiation"/>
    <property type="evidence" value="ECO:0007669"/>
    <property type="project" value="TreeGrafter"/>
</dbReference>
<keyword evidence="3" id="KW-0238">DNA-binding</keyword>
<gene>
    <name evidence="7" type="ORF">I8E28_05980</name>
</gene>
<accession>A0A934PZZ1</accession>
<dbReference type="SUPFAM" id="SSF46785">
    <property type="entry name" value="Winged helix' DNA-binding domain"/>
    <property type="match status" value="1"/>
</dbReference>
<dbReference type="SUPFAM" id="SSF53850">
    <property type="entry name" value="Periplasmic binding protein-like II"/>
    <property type="match status" value="1"/>
</dbReference>
<evidence type="ECO:0000256" key="4">
    <source>
        <dbReference type="ARBA" id="ARBA00023159"/>
    </source>
</evidence>
<name>A0A934PZZ1_9BURK</name>
<dbReference type="EMBL" id="JAEDAO010000001">
    <property type="protein sequence ID" value="MBK0392132.1"/>
    <property type="molecule type" value="Genomic_DNA"/>
</dbReference>
<dbReference type="AlphaFoldDB" id="A0A934PZZ1"/>
<evidence type="ECO:0000256" key="5">
    <source>
        <dbReference type="ARBA" id="ARBA00023163"/>
    </source>
</evidence>
<dbReference type="Gene3D" id="3.40.190.290">
    <property type="match status" value="1"/>
</dbReference>
<sequence length="319" mass="34985">MDLRQIKTFVHIAELRSYTKAAAFLYVSQPALSRQMRLLEEELDTKLFHRHGHGVELTADGAAFLERCHELLADFEQLRHDFKVRTSSTGVTGTVSVGLPVPSTRFISPRFLDELRASYPGVSVRVVEGFSALLHEWLISGSLDLAVLFEPRTGKLLTSEPLLVEDLFAIVARGRRKNRALFDASDLGAKPLILPHRPHVIRDLVDGLNLKEAEVVEIDSTSLMIELARAGVGTAILPQGSVDTAVRAGDVLALPIVNPALSWQVMVCQSSVRPLTPAASIVLGLLRQEITSRVRAGDWTARLIGAEGRARNGRRSQAP</sequence>
<comment type="caution">
    <text evidence="7">The sequence shown here is derived from an EMBL/GenBank/DDBJ whole genome shotgun (WGS) entry which is preliminary data.</text>
</comment>
<dbReference type="GO" id="GO:0003677">
    <property type="term" value="F:DNA binding"/>
    <property type="evidence" value="ECO:0007669"/>
    <property type="project" value="UniProtKB-KW"/>
</dbReference>
<reference evidence="7" key="1">
    <citation type="submission" date="2020-12" db="EMBL/GenBank/DDBJ databases">
        <title>Ramlibacter sp. nov., isolated from a freshwater alga, Cryptomonas.</title>
        <authorList>
            <person name="Kim H.M."/>
            <person name="Jeon C.O."/>
        </authorList>
    </citation>
    <scope>NUCLEOTIDE SEQUENCE</scope>
    <source>
        <strain evidence="7">CrO1</strain>
    </source>
</reference>